<dbReference type="SUPFAM" id="SSF50331">
    <property type="entry name" value="MOP-like"/>
    <property type="match status" value="1"/>
</dbReference>
<dbReference type="GO" id="GO:0016887">
    <property type="term" value="F:ATP hydrolysis activity"/>
    <property type="evidence" value="ECO:0007669"/>
    <property type="project" value="InterPro"/>
</dbReference>
<keyword evidence="1" id="KW-0813">Transport</keyword>
<keyword evidence="2" id="KW-0547">Nucleotide-binding</keyword>
<dbReference type="Pfam" id="PF00005">
    <property type="entry name" value="ABC_tran"/>
    <property type="match status" value="1"/>
</dbReference>
<dbReference type="PANTHER" id="PTHR43875">
    <property type="entry name" value="MALTODEXTRIN IMPORT ATP-BINDING PROTEIN MSMX"/>
    <property type="match status" value="1"/>
</dbReference>
<organism evidence="5 6">
    <name type="scientific">Pirellula staleyi (strain ATCC 27377 / DSM 6068 / ICPB 4128)</name>
    <name type="common">Pirella staleyi</name>
    <dbReference type="NCBI Taxonomy" id="530564"/>
    <lineage>
        <taxon>Bacteria</taxon>
        <taxon>Pseudomonadati</taxon>
        <taxon>Planctomycetota</taxon>
        <taxon>Planctomycetia</taxon>
        <taxon>Pirellulales</taxon>
        <taxon>Pirellulaceae</taxon>
        <taxon>Pirellula</taxon>
    </lineage>
</organism>
<dbReference type="EMBL" id="CP001848">
    <property type="protein sequence ID" value="ADB19297.1"/>
    <property type="molecule type" value="Genomic_DNA"/>
</dbReference>
<evidence type="ECO:0000313" key="5">
    <source>
        <dbReference type="EMBL" id="ADB19297.1"/>
    </source>
</evidence>
<dbReference type="KEGG" id="psl:Psta_4655"/>
<dbReference type="STRING" id="530564.Psta_4655"/>
<dbReference type="Gene3D" id="3.40.50.300">
    <property type="entry name" value="P-loop containing nucleotide triphosphate hydrolases"/>
    <property type="match status" value="1"/>
</dbReference>
<evidence type="ECO:0000313" key="6">
    <source>
        <dbReference type="Proteomes" id="UP000001887"/>
    </source>
</evidence>
<proteinExistence type="predicted"/>
<dbReference type="PANTHER" id="PTHR43875:SF1">
    <property type="entry name" value="OSMOPROTECTIVE COMPOUNDS UPTAKE ATP-BINDING PROTEIN GGTA"/>
    <property type="match status" value="1"/>
</dbReference>
<gene>
    <name evidence="5" type="ordered locus">Psta_4655</name>
</gene>
<feature type="domain" description="ABC transporter" evidence="4">
    <location>
        <begin position="4"/>
        <end position="267"/>
    </location>
</feature>
<dbReference type="OrthoDB" id="9790614at2"/>
<dbReference type="SMART" id="SM00382">
    <property type="entry name" value="AAA"/>
    <property type="match status" value="1"/>
</dbReference>
<evidence type="ECO:0000259" key="4">
    <source>
        <dbReference type="PROSITE" id="PS50893"/>
    </source>
</evidence>
<dbReference type="GO" id="GO:0055052">
    <property type="term" value="C:ATP-binding cassette (ABC) transporter complex, substrate-binding subunit-containing"/>
    <property type="evidence" value="ECO:0007669"/>
    <property type="project" value="TreeGrafter"/>
</dbReference>
<dbReference type="InterPro" id="IPR027417">
    <property type="entry name" value="P-loop_NTPase"/>
</dbReference>
<evidence type="ECO:0000256" key="2">
    <source>
        <dbReference type="ARBA" id="ARBA00022741"/>
    </source>
</evidence>
<sequence length="423" mass="45496">MADVTLRGVSKTFSGGRQAVTAVDLDVPAGELLVLVGPSGSGKTTLLRLIAGLEKPDVGEVLIGGSSMQATPPHRRDVAMVFQSLALYGHMRVKDHVAAGLTRSSGSGWIGPWWRACSRLWGAMLGSPKAGSALRDRLSPSEIQRRVTWAAELTSITPLLDFMPEDLSGGEQQRVALARALVRKPKLFLLDEPLSSLDGPLRTNLAREIRQLQKQTGMTMIYVTHDYREATSMGDRLAVLDGGRLSQIGTPHQLLDAPTSLRTARLFAYPTLNEISGRLMPQAAGLAFVADQYPEPLLTGLAAENFSRDTASLLQERITLAFRPASVEIDGSAEAAISALRIAAKVTSIRRAGDLVTTELTATSPELTLMASCTSMPQHREGDSVIAFVPTRQLFWFDSSTGESIGAVRDSSPDLGPSSRVRK</sequence>
<dbReference type="InterPro" id="IPR003593">
    <property type="entry name" value="AAA+_ATPase"/>
</dbReference>
<accession>D2R7W6</accession>
<dbReference type="InterPro" id="IPR003439">
    <property type="entry name" value="ABC_transporter-like_ATP-bd"/>
</dbReference>
<evidence type="ECO:0000256" key="3">
    <source>
        <dbReference type="ARBA" id="ARBA00022840"/>
    </source>
</evidence>
<dbReference type="GO" id="GO:0005524">
    <property type="term" value="F:ATP binding"/>
    <property type="evidence" value="ECO:0007669"/>
    <property type="project" value="UniProtKB-KW"/>
</dbReference>
<dbReference type="PROSITE" id="PS50893">
    <property type="entry name" value="ABC_TRANSPORTER_2"/>
    <property type="match status" value="1"/>
</dbReference>
<evidence type="ECO:0000256" key="1">
    <source>
        <dbReference type="ARBA" id="ARBA00022448"/>
    </source>
</evidence>
<dbReference type="InterPro" id="IPR047641">
    <property type="entry name" value="ABC_transpr_MalK/UgpC-like"/>
</dbReference>
<dbReference type="AlphaFoldDB" id="D2R7W6"/>
<dbReference type="InterPro" id="IPR008995">
    <property type="entry name" value="Mo/tungstate-bd_C_term_dom"/>
</dbReference>
<keyword evidence="6" id="KW-1185">Reference proteome</keyword>
<protein>
    <submittedName>
        <fullName evidence="5">ABC transporter related protein</fullName>
    </submittedName>
</protein>
<keyword evidence="3" id="KW-0067">ATP-binding</keyword>
<dbReference type="PROSITE" id="PS00211">
    <property type="entry name" value="ABC_TRANSPORTER_1"/>
    <property type="match status" value="1"/>
</dbReference>
<reference evidence="5 6" key="1">
    <citation type="journal article" date="2009" name="Stand. Genomic Sci.">
        <title>Complete genome sequence of Pirellula staleyi type strain (ATCC 27377).</title>
        <authorList>
            <person name="Clum A."/>
            <person name="Tindall B.J."/>
            <person name="Sikorski J."/>
            <person name="Ivanova N."/>
            <person name="Mavrommatis K."/>
            <person name="Lucas S."/>
            <person name="Glavina del Rio T."/>
            <person name="Nolan M."/>
            <person name="Chen F."/>
            <person name="Tice H."/>
            <person name="Pitluck S."/>
            <person name="Cheng J.F."/>
            <person name="Chertkov O."/>
            <person name="Brettin T."/>
            <person name="Han C."/>
            <person name="Detter J.C."/>
            <person name="Kuske C."/>
            <person name="Bruce D."/>
            <person name="Goodwin L."/>
            <person name="Ovchinikova G."/>
            <person name="Pati A."/>
            <person name="Mikhailova N."/>
            <person name="Chen A."/>
            <person name="Palaniappan K."/>
            <person name="Land M."/>
            <person name="Hauser L."/>
            <person name="Chang Y.J."/>
            <person name="Jeffries C.D."/>
            <person name="Chain P."/>
            <person name="Rohde M."/>
            <person name="Goker M."/>
            <person name="Bristow J."/>
            <person name="Eisen J.A."/>
            <person name="Markowitz V."/>
            <person name="Hugenholtz P."/>
            <person name="Kyrpides N.C."/>
            <person name="Klenk H.P."/>
            <person name="Lapidus A."/>
        </authorList>
    </citation>
    <scope>NUCLEOTIDE SEQUENCE [LARGE SCALE GENOMIC DNA]</scope>
    <source>
        <strain evidence="6">ATCC 27377 / DSM 6068 / ICPB 4128</strain>
    </source>
</reference>
<name>D2R7W6_PIRSD</name>
<dbReference type="InterPro" id="IPR017871">
    <property type="entry name" value="ABC_transporter-like_CS"/>
</dbReference>
<dbReference type="Proteomes" id="UP000001887">
    <property type="component" value="Chromosome"/>
</dbReference>
<dbReference type="eggNOG" id="COG3842">
    <property type="taxonomic scope" value="Bacteria"/>
</dbReference>
<dbReference type="HOGENOM" id="CLU_000604_1_1_0"/>
<dbReference type="SUPFAM" id="SSF52540">
    <property type="entry name" value="P-loop containing nucleoside triphosphate hydrolases"/>
    <property type="match status" value="1"/>
</dbReference>